<comment type="caution">
    <text evidence="3">The sequence shown here is derived from an EMBL/GenBank/DDBJ whole genome shotgun (WGS) entry which is preliminary data.</text>
</comment>
<evidence type="ECO:0000256" key="2">
    <source>
        <dbReference type="SAM" id="Phobius"/>
    </source>
</evidence>
<name>A0A4R2IUQ4_9PSEU</name>
<feature type="transmembrane region" description="Helical" evidence="2">
    <location>
        <begin position="115"/>
        <end position="133"/>
    </location>
</feature>
<dbReference type="RefSeq" id="WP_132125457.1">
    <property type="nucleotide sequence ID" value="NZ_SLWS01000016.1"/>
</dbReference>
<organism evidence="3 4">
    <name type="scientific">Actinocrispum wychmicini</name>
    <dbReference type="NCBI Taxonomy" id="1213861"/>
    <lineage>
        <taxon>Bacteria</taxon>
        <taxon>Bacillati</taxon>
        <taxon>Actinomycetota</taxon>
        <taxon>Actinomycetes</taxon>
        <taxon>Pseudonocardiales</taxon>
        <taxon>Pseudonocardiaceae</taxon>
        <taxon>Actinocrispum</taxon>
    </lineage>
</organism>
<gene>
    <name evidence="3" type="ORF">EV192_116102</name>
</gene>
<evidence type="ECO:0000313" key="3">
    <source>
        <dbReference type="EMBL" id="TCO48049.1"/>
    </source>
</evidence>
<accession>A0A4R2IUQ4</accession>
<protein>
    <submittedName>
        <fullName evidence="3">DUF3043 family protein</fullName>
    </submittedName>
</protein>
<feature type="transmembrane region" description="Helical" evidence="2">
    <location>
        <begin position="139"/>
        <end position="158"/>
    </location>
</feature>
<dbReference type="Proteomes" id="UP000295680">
    <property type="component" value="Unassembled WGS sequence"/>
</dbReference>
<dbReference type="Pfam" id="PF11241">
    <property type="entry name" value="DUF3043"/>
    <property type="match status" value="1"/>
</dbReference>
<feature type="region of interest" description="Disordered" evidence="1">
    <location>
        <begin position="1"/>
        <end position="82"/>
    </location>
</feature>
<dbReference type="AlphaFoldDB" id="A0A4R2IUQ4"/>
<dbReference type="EMBL" id="SLWS01000016">
    <property type="protein sequence ID" value="TCO48049.1"/>
    <property type="molecule type" value="Genomic_DNA"/>
</dbReference>
<keyword evidence="2" id="KW-1133">Transmembrane helix</keyword>
<reference evidence="3 4" key="1">
    <citation type="submission" date="2019-03" db="EMBL/GenBank/DDBJ databases">
        <title>Genomic Encyclopedia of Type Strains, Phase IV (KMG-IV): sequencing the most valuable type-strain genomes for metagenomic binning, comparative biology and taxonomic classification.</title>
        <authorList>
            <person name="Goeker M."/>
        </authorList>
    </citation>
    <scope>NUCLEOTIDE SEQUENCE [LARGE SCALE GENOMIC DNA]</scope>
    <source>
        <strain evidence="3 4">DSM 45934</strain>
    </source>
</reference>
<keyword evidence="2" id="KW-0472">Membrane</keyword>
<dbReference type="OrthoDB" id="5194448at2"/>
<feature type="compositionally biased region" description="Basic and acidic residues" evidence="1">
    <location>
        <begin position="59"/>
        <end position="82"/>
    </location>
</feature>
<dbReference type="InterPro" id="IPR021403">
    <property type="entry name" value="DUF3043"/>
</dbReference>
<evidence type="ECO:0000256" key="1">
    <source>
        <dbReference type="SAM" id="MobiDB-lite"/>
    </source>
</evidence>
<proteinExistence type="predicted"/>
<sequence>MRFLRRNTSDNADATPEEEAPAVEEPTTKGYTAGKGRPTPKRRDAEPRKRGPVAPAPKTTREALRRNRGNKGERRAAARERRERMMAGDDQYLMPRDRGPLKAYVRDVVDTRRNLLGLFMPLAILVFVALLVPNFVIQQYATLLCLIMLVAMILEGIVNGRRITKLVRAKFPKEAVRGMSIGWYSFVRASQIRKLRVPKPRLRPGQPIP</sequence>
<evidence type="ECO:0000313" key="4">
    <source>
        <dbReference type="Proteomes" id="UP000295680"/>
    </source>
</evidence>
<keyword evidence="4" id="KW-1185">Reference proteome</keyword>
<keyword evidence="2" id="KW-0812">Transmembrane</keyword>